<dbReference type="InterPro" id="IPR036412">
    <property type="entry name" value="HAD-like_sf"/>
</dbReference>
<dbReference type="Proteomes" id="UP000644756">
    <property type="component" value="Unassembled WGS sequence"/>
</dbReference>
<comment type="caution">
    <text evidence="1">The sequence shown here is derived from an EMBL/GenBank/DDBJ whole genome shotgun (WGS) entry which is preliminary data.</text>
</comment>
<dbReference type="NCBIfam" id="TIGR00099">
    <property type="entry name" value="Cof-subfamily"/>
    <property type="match status" value="1"/>
</dbReference>
<dbReference type="CDD" id="cd07517">
    <property type="entry name" value="HAD_HPP"/>
    <property type="match status" value="1"/>
</dbReference>
<dbReference type="SFLD" id="SFLDG01144">
    <property type="entry name" value="C2.B.4:_PGP_Like"/>
    <property type="match status" value="1"/>
</dbReference>
<dbReference type="NCBIfam" id="TIGR01484">
    <property type="entry name" value="HAD-SF-IIB"/>
    <property type="match status" value="1"/>
</dbReference>
<dbReference type="SFLD" id="SFLDG01140">
    <property type="entry name" value="C2.B:_Phosphomannomutase_and_P"/>
    <property type="match status" value="1"/>
</dbReference>
<dbReference type="GO" id="GO:0000287">
    <property type="term" value="F:magnesium ion binding"/>
    <property type="evidence" value="ECO:0007669"/>
    <property type="project" value="TreeGrafter"/>
</dbReference>
<organism evidence="1 2">
    <name type="scientific">Paenibacillus abyssi</name>
    <dbReference type="NCBI Taxonomy" id="1340531"/>
    <lineage>
        <taxon>Bacteria</taxon>
        <taxon>Bacillati</taxon>
        <taxon>Bacillota</taxon>
        <taxon>Bacilli</taxon>
        <taxon>Bacillales</taxon>
        <taxon>Paenibacillaceae</taxon>
        <taxon>Paenibacillus</taxon>
    </lineage>
</organism>
<dbReference type="GO" id="GO:0005829">
    <property type="term" value="C:cytosol"/>
    <property type="evidence" value="ECO:0007669"/>
    <property type="project" value="TreeGrafter"/>
</dbReference>
<dbReference type="SUPFAM" id="SSF56784">
    <property type="entry name" value="HAD-like"/>
    <property type="match status" value="1"/>
</dbReference>
<keyword evidence="2" id="KW-1185">Reference proteome</keyword>
<proteinExistence type="predicted"/>
<dbReference type="InterPro" id="IPR023214">
    <property type="entry name" value="HAD_sf"/>
</dbReference>
<dbReference type="PANTHER" id="PTHR10000">
    <property type="entry name" value="PHOSPHOSERINE PHOSPHATASE"/>
    <property type="match status" value="1"/>
</dbReference>
<protein>
    <submittedName>
        <fullName evidence="1">Phosphatase</fullName>
    </submittedName>
</protein>
<dbReference type="PANTHER" id="PTHR10000:SF25">
    <property type="entry name" value="PHOSPHATASE YKRA-RELATED"/>
    <property type="match status" value="1"/>
</dbReference>
<dbReference type="Pfam" id="PF08282">
    <property type="entry name" value="Hydrolase_3"/>
    <property type="match status" value="1"/>
</dbReference>
<dbReference type="Gene3D" id="3.40.50.1000">
    <property type="entry name" value="HAD superfamily/HAD-like"/>
    <property type="match status" value="1"/>
</dbReference>
<sequence length="257" mass="29001">MTGKMIFFDIDGTLLDHDKKIPTSTKQAICELKRLGHEVAIATGRGPFMFKEIREELGIDSFVSYNGQYVEFRGEPLLKNPIQAELLQQLTEYADKHGNPIVYMDLETMRSSTEYHVHIEESIATLKVPHPAHDPEYFRGRDIFQCLVFCTIGEEPMYRERFSSLDFIRWHQFSMDVLPLGGSKAKGIEAMIGKLGIAKEDIYAFGDYLNDIEMLQFAGNSIAMGNAPDIVKKAAKHVTKDVGEDGIMHGLRLVGLL</sequence>
<dbReference type="InterPro" id="IPR000150">
    <property type="entry name" value="Cof"/>
</dbReference>
<dbReference type="GO" id="GO:0016791">
    <property type="term" value="F:phosphatase activity"/>
    <property type="evidence" value="ECO:0007669"/>
    <property type="project" value="UniProtKB-ARBA"/>
</dbReference>
<reference evidence="1" key="2">
    <citation type="submission" date="2020-09" db="EMBL/GenBank/DDBJ databases">
        <authorList>
            <person name="Sun Q."/>
            <person name="Zhou Y."/>
        </authorList>
    </citation>
    <scope>NUCLEOTIDE SEQUENCE</scope>
    <source>
        <strain evidence="1">CGMCC 1.12987</strain>
    </source>
</reference>
<evidence type="ECO:0000313" key="2">
    <source>
        <dbReference type="Proteomes" id="UP000644756"/>
    </source>
</evidence>
<reference evidence="1" key="1">
    <citation type="journal article" date="2014" name="Int. J. Syst. Evol. Microbiol.">
        <title>Complete genome sequence of Corynebacterium casei LMG S-19264T (=DSM 44701T), isolated from a smear-ripened cheese.</title>
        <authorList>
            <consortium name="US DOE Joint Genome Institute (JGI-PGF)"/>
            <person name="Walter F."/>
            <person name="Albersmeier A."/>
            <person name="Kalinowski J."/>
            <person name="Ruckert C."/>
        </authorList>
    </citation>
    <scope>NUCLEOTIDE SEQUENCE</scope>
    <source>
        <strain evidence="1">CGMCC 1.12987</strain>
    </source>
</reference>
<dbReference type="RefSeq" id="WP_188531527.1">
    <property type="nucleotide sequence ID" value="NZ_BMGR01000008.1"/>
</dbReference>
<dbReference type="SFLD" id="SFLDS00003">
    <property type="entry name" value="Haloacid_Dehalogenase"/>
    <property type="match status" value="1"/>
</dbReference>
<dbReference type="Gene3D" id="3.30.1240.10">
    <property type="match status" value="1"/>
</dbReference>
<accession>A0A917D484</accession>
<name>A0A917D484_9BACL</name>
<dbReference type="EMBL" id="BMGR01000008">
    <property type="protein sequence ID" value="GGG08234.1"/>
    <property type="molecule type" value="Genomic_DNA"/>
</dbReference>
<evidence type="ECO:0000313" key="1">
    <source>
        <dbReference type="EMBL" id="GGG08234.1"/>
    </source>
</evidence>
<dbReference type="AlphaFoldDB" id="A0A917D484"/>
<dbReference type="InterPro" id="IPR006379">
    <property type="entry name" value="HAD-SF_hydro_IIB"/>
</dbReference>
<gene>
    <name evidence="1" type="ORF">GCM10010916_26400</name>
</gene>